<feature type="compositionally biased region" description="Basic and acidic residues" evidence="1">
    <location>
        <begin position="252"/>
        <end position="279"/>
    </location>
</feature>
<name>A0A146KQK2_LYGHE</name>
<gene>
    <name evidence="2" type="ORF">g.22055</name>
</gene>
<evidence type="ECO:0000256" key="1">
    <source>
        <dbReference type="SAM" id="MobiDB-lite"/>
    </source>
</evidence>
<organism evidence="2">
    <name type="scientific">Lygus hesperus</name>
    <name type="common">Western plant bug</name>
    <dbReference type="NCBI Taxonomy" id="30085"/>
    <lineage>
        <taxon>Eukaryota</taxon>
        <taxon>Metazoa</taxon>
        <taxon>Ecdysozoa</taxon>
        <taxon>Arthropoda</taxon>
        <taxon>Hexapoda</taxon>
        <taxon>Insecta</taxon>
        <taxon>Pterygota</taxon>
        <taxon>Neoptera</taxon>
        <taxon>Paraneoptera</taxon>
        <taxon>Hemiptera</taxon>
        <taxon>Heteroptera</taxon>
        <taxon>Panheteroptera</taxon>
        <taxon>Cimicomorpha</taxon>
        <taxon>Miridae</taxon>
        <taxon>Mirini</taxon>
        <taxon>Lygus</taxon>
    </lineage>
</organism>
<protein>
    <submittedName>
        <fullName evidence="2">Uncharacterized protein</fullName>
    </submittedName>
</protein>
<dbReference type="AlphaFoldDB" id="A0A146KQK2"/>
<proteinExistence type="predicted"/>
<accession>A0A146KQK2</accession>
<dbReference type="EMBL" id="GDHC01021359">
    <property type="protein sequence ID" value="JAP97269.1"/>
    <property type="molecule type" value="Transcribed_RNA"/>
</dbReference>
<feature type="compositionally biased region" description="Acidic residues" evidence="1">
    <location>
        <begin position="231"/>
        <end position="245"/>
    </location>
</feature>
<feature type="compositionally biased region" description="Pro residues" evidence="1">
    <location>
        <begin position="187"/>
        <end position="202"/>
    </location>
</feature>
<reference evidence="2" key="1">
    <citation type="journal article" date="2016" name="Gigascience">
        <title>De novo construction of an expanded transcriptome assembly for the western tarnished plant bug, Lygus hesperus.</title>
        <authorList>
            <person name="Tassone E.E."/>
            <person name="Geib S.M."/>
            <person name="Hall B."/>
            <person name="Fabrick J.A."/>
            <person name="Brent C.S."/>
            <person name="Hull J.J."/>
        </authorList>
    </citation>
    <scope>NUCLEOTIDE SEQUENCE</scope>
</reference>
<feature type="non-terminal residue" evidence="2">
    <location>
        <position position="279"/>
    </location>
</feature>
<feature type="compositionally biased region" description="Low complexity" evidence="1">
    <location>
        <begin position="203"/>
        <end position="212"/>
    </location>
</feature>
<feature type="region of interest" description="Disordered" evidence="1">
    <location>
        <begin position="181"/>
        <end position="279"/>
    </location>
</feature>
<evidence type="ECO:0000313" key="2">
    <source>
        <dbReference type="EMBL" id="JAP97269.1"/>
    </source>
</evidence>
<sequence>MECLKRREITVNVVYNLSYTNTQIAYSQKPGAIFPSSLLPLMAPAVSMRVLLTIAILGGATYGNLYDPYAAAEVFALRSLAHHYARGNGGRGYVMAPRVYAGRRYFMAPRMNVQYPVGASEDPGLLYTAKKRFRKFRHDVGDILRKIPIVSSIMPESTYQQELDQERRALQYQPPLLPYQPLLQPYQPLPQPYQPLPQPYHPPHLYQPQQQPQYPPHQPTQQPQKQPNEPDLTEEEGSDEEESEENVVTNNEVKKEVEPKKKEDEAKKIDEHKKIDEPK</sequence>